<proteinExistence type="predicted"/>
<feature type="compositionally biased region" description="Basic and acidic residues" evidence="5">
    <location>
        <begin position="264"/>
        <end position="302"/>
    </location>
</feature>
<dbReference type="GO" id="GO:0030490">
    <property type="term" value="P:maturation of SSU-rRNA"/>
    <property type="evidence" value="ECO:0007669"/>
    <property type="project" value="TreeGrafter"/>
</dbReference>
<dbReference type="OrthoDB" id="3364872at2759"/>
<organism evidence="7 8">
    <name type="scientific">Mytilus edulis</name>
    <name type="common">Blue mussel</name>
    <dbReference type="NCBI Taxonomy" id="6550"/>
    <lineage>
        <taxon>Eukaryota</taxon>
        <taxon>Metazoa</taxon>
        <taxon>Spiralia</taxon>
        <taxon>Lophotrochozoa</taxon>
        <taxon>Mollusca</taxon>
        <taxon>Bivalvia</taxon>
        <taxon>Autobranchia</taxon>
        <taxon>Pteriomorphia</taxon>
        <taxon>Mytilida</taxon>
        <taxon>Mytiloidea</taxon>
        <taxon>Mytilidae</taxon>
        <taxon>Mytilinae</taxon>
        <taxon>Mytilus</taxon>
    </lineage>
</organism>
<evidence type="ECO:0000313" key="7">
    <source>
        <dbReference type="EMBL" id="CAG2235810.1"/>
    </source>
</evidence>
<feature type="region of interest" description="Disordered" evidence="5">
    <location>
        <begin position="417"/>
        <end position="679"/>
    </location>
</feature>
<dbReference type="GO" id="GO:0005634">
    <property type="term" value="C:nucleus"/>
    <property type="evidence" value="ECO:0007669"/>
    <property type="project" value="TreeGrafter"/>
</dbReference>
<keyword evidence="2" id="KW-0175">Coiled coil</keyword>
<feature type="compositionally biased region" description="Basic and acidic residues" evidence="5">
    <location>
        <begin position="508"/>
        <end position="566"/>
    </location>
</feature>
<dbReference type="InterPro" id="IPR037393">
    <property type="entry name" value="Bud22/SRFB1"/>
</dbReference>
<feature type="compositionally biased region" description="Basic and acidic residues" evidence="5">
    <location>
        <begin position="573"/>
        <end position="589"/>
    </location>
</feature>
<dbReference type="GO" id="GO:0030686">
    <property type="term" value="C:90S preribosome"/>
    <property type="evidence" value="ECO:0007669"/>
    <property type="project" value="TreeGrafter"/>
</dbReference>
<dbReference type="Pfam" id="PF09073">
    <property type="entry name" value="BUD22"/>
    <property type="match status" value="1"/>
</dbReference>
<evidence type="ECO:0000256" key="3">
    <source>
        <dbReference type="ARBA" id="ARBA00025646"/>
    </source>
</evidence>
<comment type="function">
    <text evidence="3">May be involved in regulating transcriptional activation of cardiac genes during the aging process. May play a role in biosynthesis and/or processing of SLC2A4 in adipose cells.</text>
</comment>
<feature type="region of interest" description="Disordered" evidence="5">
    <location>
        <begin position="212"/>
        <end position="393"/>
    </location>
</feature>
<feature type="domain" description="Bud22" evidence="6">
    <location>
        <begin position="603"/>
        <end position="678"/>
    </location>
</feature>
<evidence type="ECO:0000313" key="8">
    <source>
        <dbReference type="Proteomes" id="UP000683360"/>
    </source>
</evidence>
<sequence>MEVYEQRKLDVAKPASTDILSLNNKIIMMRQAVKKAKGQTVQKIIRRVKSLRNKKGTEEEKNKDKRKIERQLEVMYAIKDLKLDKVSKFAIGYDSVLQEITEKPDASSEMIALARLSEHAALKEEVDKFRKDHDDWKSLSEFLLNHIPRRFNKNKYKEIKSKMMTNVNAGNVLVKAYLENKIGKDSELTIKDNSGVSGITSDTELVNKSTEIEKVSQGQTQIKDESPQEQSEVMEEISCKSTNDSEETKKSTEIIKVSPQKTSKVLEKSPKKFTKIIEEKPHKLTNVKEKSDTSEVIEKQANEEEDSNSNGDNDSLIESENNEISDGQDIAESESNEEDSDIDESESRVVGSDSDESESRVVGSDSDESETSEEQSVNDEQAESENEDYSKVKGEMVVKKLNMDDLVNSKDEDIPDFLVANSQEENISKVRKSKDSFFERGDSDDEDSDSNLSSTHGDSESDDMGEDEKREASRQAISSSFLGALNEVKSKHRPYDESEGQGYGGRWGHFDRRNDSRGRGGFDRRNDSRGRGGFDRRNDSRGRGYFDRRNDSRGRGHFDRRDDSRGRGQNRGYGRDRGFGNSDRFDNYRGRGGQGHFERGGRGNFRGQQNGPRDFQRSDNRGSSYRQNQSSRNMNSYADNKGSSTKTEEKLHPSWEASKKRKEHSTIQAFQGKKIKFDD</sequence>
<dbReference type="PANTHER" id="PTHR23325">
    <property type="entry name" value="SERUM RESPONSE FACTOR-BINDING"/>
    <property type="match status" value="1"/>
</dbReference>
<dbReference type="PANTHER" id="PTHR23325:SF1">
    <property type="entry name" value="SERUM RESPONSE FACTOR-BINDING PROTEIN 1"/>
    <property type="match status" value="1"/>
</dbReference>
<dbReference type="Proteomes" id="UP000683360">
    <property type="component" value="Unassembled WGS sequence"/>
</dbReference>
<evidence type="ECO:0000256" key="2">
    <source>
        <dbReference type="ARBA" id="ARBA00023054"/>
    </source>
</evidence>
<feature type="compositionally biased region" description="Polar residues" evidence="5">
    <location>
        <begin position="621"/>
        <end position="645"/>
    </location>
</feature>
<evidence type="ECO:0000256" key="1">
    <source>
        <dbReference type="ARBA" id="ARBA00013459"/>
    </source>
</evidence>
<protein>
    <recommendedName>
        <fullName evidence="1">Serum response factor-binding protein 1</fullName>
    </recommendedName>
    <alternativeName>
        <fullName evidence="4">SRF-dependent transcription regulation-associated protein</fullName>
    </alternativeName>
</protein>
<keyword evidence="8" id="KW-1185">Reference proteome</keyword>
<dbReference type="InterPro" id="IPR015158">
    <property type="entry name" value="Bud22_dom"/>
</dbReference>
<accession>A0A8S3TWI6</accession>
<gene>
    <name evidence="7" type="ORF">MEDL_48315</name>
</gene>
<dbReference type="EMBL" id="CAJPWZ010002329">
    <property type="protein sequence ID" value="CAG2235810.1"/>
    <property type="molecule type" value="Genomic_DNA"/>
</dbReference>
<dbReference type="AlphaFoldDB" id="A0A8S3TWI6"/>
<feature type="compositionally biased region" description="Acidic residues" evidence="5">
    <location>
        <begin position="329"/>
        <end position="344"/>
    </location>
</feature>
<comment type="caution">
    <text evidence="7">The sequence shown here is derived from an EMBL/GenBank/DDBJ whole genome shotgun (WGS) entry which is preliminary data.</text>
</comment>
<evidence type="ECO:0000256" key="5">
    <source>
        <dbReference type="SAM" id="MobiDB-lite"/>
    </source>
</evidence>
<name>A0A8S3TWI6_MYTED</name>
<evidence type="ECO:0000259" key="6">
    <source>
        <dbReference type="Pfam" id="PF09073"/>
    </source>
</evidence>
<evidence type="ECO:0000256" key="4">
    <source>
        <dbReference type="ARBA" id="ARBA00033254"/>
    </source>
</evidence>
<reference evidence="7" key="1">
    <citation type="submission" date="2021-03" db="EMBL/GenBank/DDBJ databases">
        <authorList>
            <person name="Bekaert M."/>
        </authorList>
    </citation>
    <scope>NUCLEOTIDE SEQUENCE</scope>
</reference>
<feature type="compositionally biased region" description="Acidic residues" evidence="5">
    <location>
        <begin position="365"/>
        <end position="387"/>
    </location>
</feature>